<dbReference type="InterPro" id="IPR036412">
    <property type="entry name" value="HAD-like_sf"/>
</dbReference>
<feature type="binding site" evidence="11">
    <location>
        <begin position="16"/>
        <end position="19"/>
    </location>
    <ligand>
        <name>substrate</name>
    </ligand>
</feature>
<feature type="active site" description="Nucleophile" evidence="10">
    <location>
        <position position="8"/>
    </location>
</feature>
<evidence type="ECO:0000256" key="5">
    <source>
        <dbReference type="ARBA" id="ARBA00022833"/>
    </source>
</evidence>
<evidence type="ECO:0000256" key="6">
    <source>
        <dbReference type="ARBA" id="ARBA00023277"/>
    </source>
</evidence>
<dbReference type="KEGG" id="cinf:CINF_1521"/>
<evidence type="ECO:0000256" key="3">
    <source>
        <dbReference type="ARBA" id="ARBA00022723"/>
    </source>
</evidence>
<dbReference type="GO" id="GO:0046872">
    <property type="term" value="F:metal ion binding"/>
    <property type="evidence" value="ECO:0007669"/>
    <property type="project" value="UniProtKB-KW"/>
</dbReference>
<evidence type="ECO:0000256" key="8">
    <source>
        <dbReference type="ARBA" id="ARBA00061616"/>
    </source>
</evidence>
<dbReference type="Pfam" id="PF13242">
    <property type="entry name" value="Hydrolase_like"/>
    <property type="match status" value="1"/>
</dbReference>
<dbReference type="InterPro" id="IPR006549">
    <property type="entry name" value="HAD-SF_hydro_IIIA"/>
</dbReference>
<evidence type="ECO:0000256" key="2">
    <source>
        <dbReference type="ARBA" id="ARBA00022490"/>
    </source>
</evidence>
<keyword evidence="13" id="KW-0460">Magnesium</keyword>
<dbReference type="AlphaFoldDB" id="A0A7H9CLB3"/>
<protein>
    <recommendedName>
        <fullName evidence="7 9">D,D-heptose 1,7-bisphosphate phosphatase</fullName>
        <ecNumber evidence="9">3.1.3.-</ecNumber>
    </recommendedName>
</protein>
<dbReference type="EC" id="3.1.3.-" evidence="9"/>
<organism evidence="14 15">
    <name type="scientific">Candidatus Campylobacter infans</name>
    <dbReference type="NCBI Taxonomy" id="2561898"/>
    <lineage>
        <taxon>Bacteria</taxon>
        <taxon>Pseudomonadati</taxon>
        <taxon>Campylobacterota</taxon>
        <taxon>Epsilonproteobacteria</taxon>
        <taxon>Campylobacterales</taxon>
        <taxon>Campylobacteraceae</taxon>
        <taxon>Campylobacter</taxon>
    </lineage>
</organism>
<feature type="binding site" evidence="13">
    <location>
        <position position="91"/>
    </location>
    <ligand>
        <name>Zn(2+)</name>
        <dbReference type="ChEBI" id="CHEBI:29105"/>
    </ligand>
</feature>
<feature type="binding site" evidence="13">
    <location>
        <position position="8"/>
    </location>
    <ligand>
        <name>Mg(2+)</name>
        <dbReference type="ChEBI" id="CHEBI:18420"/>
    </ligand>
</feature>
<evidence type="ECO:0000256" key="7">
    <source>
        <dbReference type="ARBA" id="ARBA00031828"/>
    </source>
</evidence>
<dbReference type="NCBIfam" id="NF006506">
    <property type="entry name" value="PRK08942.1"/>
    <property type="match status" value="1"/>
</dbReference>
<evidence type="ECO:0000256" key="9">
    <source>
        <dbReference type="PIRNR" id="PIRNR004682"/>
    </source>
</evidence>
<dbReference type="GO" id="GO:0005737">
    <property type="term" value="C:cytoplasm"/>
    <property type="evidence" value="ECO:0007669"/>
    <property type="project" value="UniProtKB-SubCell"/>
</dbReference>
<feature type="binding site" evidence="11">
    <location>
        <begin position="50"/>
        <end position="53"/>
    </location>
    <ligand>
        <name>substrate</name>
    </ligand>
</feature>
<feature type="site" description="Contributes to substrate recognition" evidence="12">
    <location>
        <position position="100"/>
    </location>
</feature>
<feature type="binding site" evidence="11">
    <location>
        <position position="127"/>
    </location>
    <ligand>
        <name>substrate</name>
    </ligand>
</feature>
<feature type="binding site" evidence="13">
    <location>
        <position position="10"/>
    </location>
    <ligand>
        <name>Mg(2+)</name>
        <dbReference type="ChEBI" id="CHEBI:18420"/>
    </ligand>
</feature>
<feature type="active site" description="Proton donor" evidence="10">
    <location>
        <position position="10"/>
    </location>
</feature>
<feature type="binding site" evidence="13">
    <location>
        <position position="126"/>
    </location>
    <ligand>
        <name>Mg(2+)</name>
        <dbReference type="ChEBI" id="CHEBI:18420"/>
    </ligand>
</feature>
<dbReference type="RefSeq" id="WP_179975111.1">
    <property type="nucleotide sequence ID" value="NZ_CP049075.1"/>
</dbReference>
<comment type="similarity">
    <text evidence="8 9">Belongs to the gmhB family.</text>
</comment>
<evidence type="ECO:0000256" key="1">
    <source>
        <dbReference type="ARBA" id="ARBA00004496"/>
    </source>
</evidence>
<feature type="site" description="Stabilizes the phosphoryl group" evidence="12">
    <location>
        <position position="101"/>
    </location>
</feature>
<dbReference type="FunFam" id="3.40.50.1000:FF:000037">
    <property type="entry name" value="D,D-heptose 1,7-bisphosphate phosphatase"/>
    <property type="match status" value="1"/>
</dbReference>
<keyword evidence="15" id="KW-1185">Reference proteome</keyword>
<keyword evidence="6 9" id="KW-0119">Carbohydrate metabolism</keyword>
<feature type="binding site" evidence="13">
    <location>
        <position position="99"/>
    </location>
    <ligand>
        <name>Zn(2+)</name>
        <dbReference type="ChEBI" id="CHEBI:29105"/>
    </ligand>
</feature>
<reference evidence="14 15" key="1">
    <citation type="submission" date="2020-02" db="EMBL/GenBank/DDBJ databases">
        <title>Complete genome sequence of the novel Campylobacter species Candidatus Campylobacter infans.</title>
        <authorList>
            <person name="Duim B."/>
            <person name="Zomer A."/>
            <person name="van der Graaf L."/>
            <person name="Wagenaar J."/>
        </authorList>
    </citation>
    <scope>NUCLEOTIDE SEQUENCE [LARGE SCALE GENOMIC DNA]</scope>
    <source>
        <strain evidence="14 15">19S00001</strain>
    </source>
</reference>
<evidence type="ECO:0000313" key="15">
    <source>
        <dbReference type="Proteomes" id="UP000509414"/>
    </source>
</evidence>
<name>A0A7H9CLB3_9BACT</name>
<feature type="site" description="Stabilizes the phosphoryl group" evidence="12">
    <location>
        <position position="50"/>
    </location>
</feature>
<feature type="binding site" evidence="11">
    <location>
        <begin position="100"/>
        <end position="101"/>
    </location>
    <ligand>
        <name>substrate</name>
    </ligand>
</feature>
<feature type="binding site" evidence="13">
    <location>
        <position position="89"/>
    </location>
    <ligand>
        <name>Zn(2+)</name>
        <dbReference type="ChEBI" id="CHEBI:29105"/>
    </ligand>
</feature>
<dbReference type="GO" id="GO:0016791">
    <property type="term" value="F:phosphatase activity"/>
    <property type="evidence" value="ECO:0007669"/>
    <property type="project" value="InterPro"/>
</dbReference>
<evidence type="ECO:0000256" key="12">
    <source>
        <dbReference type="PIRSR" id="PIRSR004682-3"/>
    </source>
</evidence>
<dbReference type="NCBIfam" id="TIGR01662">
    <property type="entry name" value="HAD-SF-IIIA"/>
    <property type="match status" value="1"/>
</dbReference>
<dbReference type="NCBIfam" id="TIGR01656">
    <property type="entry name" value="Histidinol-ppas"/>
    <property type="match status" value="1"/>
</dbReference>
<proteinExistence type="inferred from homology"/>
<dbReference type="GO" id="GO:0005975">
    <property type="term" value="P:carbohydrate metabolic process"/>
    <property type="evidence" value="ECO:0007669"/>
    <property type="project" value="InterPro"/>
</dbReference>
<evidence type="ECO:0000256" key="4">
    <source>
        <dbReference type="ARBA" id="ARBA00022801"/>
    </source>
</evidence>
<keyword evidence="3 13" id="KW-0479">Metal-binding</keyword>
<keyword evidence="5 13" id="KW-0862">Zinc</keyword>
<dbReference type="PANTHER" id="PTHR42891">
    <property type="entry name" value="D-GLYCERO-BETA-D-MANNO-HEPTOSE-1,7-BISPHOSPHATE 7-PHOSPHATASE"/>
    <property type="match status" value="1"/>
</dbReference>
<feature type="binding site" evidence="13">
    <location>
        <position position="97"/>
    </location>
    <ligand>
        <name>Zn(2+)</name>
        <dbReference type="ChEBI" id="CHEBI:29105"/>
    </ligand>
</feature>
<feature type="binding site" evidence="11">
    <location>
        <begin position="8"/>
        <end position="10"/>
    </location>
    <ligand>
        <name>substrate</name>
    </ligand>
</feature>
<keyword evidence="4 9" id="KW-0378">Hydrolase</keyword>
<sequence length="165" mass="18876">MIKAVFLDRDGVINADKNYVYKIADFEFMPDVFDVLKGFSNLGYALFIITNQSGIGRGYYTQDDFLRLNEWMLENFKKREIYIKKVYFCPHAPQSNCACRKPKPGMILQAKAEFDVDLNASILIGDKDSDIQAGKNAGIKNCYKINEKQNLKSVYEAAKIFSRSI</sequence>
<comment type="cofactor">
    <cofactor evidence="13">
        <name>Mg(2+)</name>
        <dbReference type="ChEBI" id="CHEBI:18420"/>
    </cofactor>
</comment>
<accession>A0A7H9CLB3</accession>
<dbReference type="EMBL" id="CP049075">
    <property type="protein sequence ID" value="QLI05998.1"/>
    <property type="molecule type" value="Genomic_DNA"/>
</dbReference>
<keyword evidence="2 9" id="KW-0963">Cytoplasm</keyword>
<dbReference type="InterPro" id="IPR023214">
    <property type="entry name" value="HAD_sf"/>
</dbReference>
<dbReference type="InterPro" id="IPR006543">
    <property type="entry name" value="Histidinol-phos"/>
</dbReference>
<dbReference type="PIRSF" id="PIRSF004682">
    <property type="entry name" value="GmhB"/>
    <property type="match status" value="1"/>
</dbReference>
<evidence type="ECO:0000313" key="14">
    <source>
        <dbReference type="EMBL" id="QLI05998.1"/>
    </source>
</evidence>
<dbReference type="InterPro" id="IPR004446">
    <property type="entry name" value="Heptose_bisP_phosphatase"/>
</dbReference>
<dbReference type="Gene3D" id="3.40.50.1000">
    <property type="entry name" value="HAD superfamily/HAD-like"/>
    <property type="match status" value="1"/>
</dbReference>
<comment type="cofactor">
    <cofactor evidence="13">
        <name>Zn(2+)</name>
        <dbReference type="ChEBI" id="CHEBI:29105"/>
    </cofactor>
</comment>
<comment type="subcellular location">
    <subcellularLocation>
        <location evidence="1 9">Cytoplasm</location>
    </subcellularLocation>
</comment>
<evidence type="ECO:0000256" key="11">
    <source>
        <dbReference type="PIRSR" id="PIRSR004682-2"/>
    </source>
</evidence>
<evidence type="ECO:0000256" key="13">
    <source>
        <dbReference type="PIRSR" id="PIRSR004682-4"/>
    </source>
</evidence>
<gene>
    <name evidence="14" type="primary">gmhB</name>
    <name evidence="14" type="ORF">CINF_1521</name>
</gene>
<feature type="binding site" evidence="13">
    <location>
        <position position="127"/>
    </location>
    <ligand>
        <name>Mg(2+)</name>
        <dbReference type="ChEBI" id="CHEBI:18420"/>
    </ligand>
</feature>
<dbReference type="PANTHER" id="PTHR42891:SF1">
    <property type="entry name" value="D-GLYCERO-BETA-D-MANNO-HEPTOSE-1,7-BISPHOSPHATE 7-PHOSPHATASE"/>
    <property type="match status" value="1"/>
</dbReference>
<dbReference type="NCBIfam" id="TIGR00213">
    <property type="entry name" value="GmhB_yaeD"/>
    <property type="match status" value="1"/>
</dbReference>
<dbReference type="CDD" id="cd07503">
    <property type="entry name" value="HAD_HisB-N"/>
    <property type="match status" value="1"/>
</dbReference>
<dbReference type="SUPFAM" id="SSF56784">
    <property type="entry name" value="HAD-like"/>
    <property type="match status" value="1"/>
</dbReference>
<evidence type="ECO:0000256" key="10">
    <source>
        <dbReference type="PIRSR" id="PIRSR004682-1"/>
    </source>
</evidence>
<dbReference type="Proteomes" id="UP000509414">
    <property type="component" value="Chromosome"/>
</dbReference>